<dbReference type="SMART" id="SM00345">
    <property type="entry name" value="HTH_GNTR"/>
    <property type="match status" value="1"/>
</dbReference>
<dbReference type="InterPro" id="IPR011711">
    <property type="entry name" value="GntR_C"/>
</dbReference>
<dbReference type="PANTHER" id="PTHR43537">
    <property type="entry name" value="TRANSCRIPTIONAL REGULATOR, GNTR FAMILY"/>
    <property type="match status" value="1"/>
</dbReference>
<feature type="domain" description="HTH gntR-type" evidence="4">
    <location>
        <begin position="9"/>
        <end position="76"/>
    </location>
</feature>
<organism evidence="5 6">
    <name type="scientific">Ketogulonicigenium vulgare (strain WSH-001)</name>
    <dbReference type="NCBI Taxonomy" id="759362"/>
    <lineage>
        <taxon>Bacteria</taxon>
        <taxon>Pseudomonadati</taxon>
        <taxon>Pseudomonadota</taxon>
        <taxon>Alphaproteobacteria</taxon>
        <taxon>Rhodobacterales</taxon>
        <taxon>Roseobacteraceae</taxon>
        <taxon>Ketogulonicigenium</taxon>
    </lineage>
</organism>
<evidence type="ECO:0000313" key="6">
    <source>
        <dbReference type="Proteomes" id="UP000000692"/>
    </source>
</evidence>
<dbReference type="HOGENOM" id="CLU_017584_5_3_5"/>
<dbReference type="SUPFAM" id="SSF48008">
    <property type="entry name" value="GntR ligand-binding domain-like"/>
    <property type="match status" value="1"/>
</dbReference>
<dbReference type="PANTHER" id="PTHR43537:SF20">
    <property type="entry name" value="HTH-TYPE TRANSCRIPTIONAL REPRESSOR GLAR"/>
    <property type="match status" value="1"/>
</dbReference>
<keyword evidence="6" id="KW-1185">Reference proteome</keyword>
<dbReference type="Proteomes" id="UP000000692">
    <property type="component" value="Chromosome"/>
</dbReference>
<evidence type="ECO:0000259" key="4">
    <source>
        <dbReference type="PROSITE" id="PS50949"/>
    </source>
</evidence>
<dbReference type="GO" id="GO:0003677">
    <property type="term" value="F:DNA binding"/>
    <property type="evidence" value="ECO:0007669"/>
    <property type="project" value="UniProtKB-KW"/>
</dbReference>
<name>F9Y727_KETVW</name>
<dbReference type="SUPFAM" id="SSF46785">
    <property type="entry name" value="Winged helix' DNA-binding domain"/>
    <property type="match status" value="1"/>
</dbReference>
<dbReference type="InterPro" id="IPR036388">
    <property type="entry name" value="WH-like_DNA-bd_sf"/>
</dbReference>
<dbReference type="InterPro" id="IPR000524">
    <property type="entry name" value="Tscrpt_reg_HTH_GntR"/>
</dbReference>
<dbReference type="eggNOG" id="COG1802">
    <property type="taxonomic scope" value="Bacteria"/>
</dbReference>
<gene>
    <name evidence="5" type="ordered locus">KVU_2378</name>
</gene>
<dbReference type="Gene3D" id="1.10.10.10">
    <property type="entry name" value="Winged helix-like DNA-binding domain superfamily/Winged helix DNA-binding domain"/>
    <property type="match status" value="1"/>
</dbReference>
<dbReference type="PROSITE" id="PS50949">
    <property type="entry name" value="HTH_GNTR"/>
    <property type="match status" value="1"/>
</dbReference>
<dbReference type="SMART" id="SM00895">
    <property type="entry name" value="FCD"/>
    <property type="match status" value="1"/>
</dbReference>
<keyword evidence="1" id="KW-0805">Transcription regulation</keyword>
<dbReference type="PATRIC" id="fig|759362.5.peg.2472"/>
<evidence type="ECO:0000256" key="1">
    <source>
        <dbReference type="ARBA" id="ARBA00023015"/>
    </source>
</evidence>
<dbReference type="OrthoDB" id="8638122at2"/>
<accession>F9Y727</accession>
<proteinExistence type="predicted"/>
<dbReference type="GO" id="GO:0003700">
    <property type="term" value="F:DNA-binding transcription factor activity"/>
    <property type="evidence" value="ECO:0007669"/>
    <property type="project" value="InterPro"/>
</dbReference>
<keyword evidence="2" id="KW-0238">DNA-binding</keyword>
<protein>
    <submittedName>
        <fullName evidence="5">Putative GntR family transcriptional regulator</fullName>
    </submittedName>
</protein>
<dbReference type="InterPro" id="IPR008920">
    <property type="entry name" value="TF_FadR/GntR_C"/>
</dbReference>
<sequence>MTDADPLGLTAGESAYQRIRSDIIFGRLAPALRLKLDQARQHYDISVSTLREILYRLCAEGLVQAEGQKGFTVTPVSQQNFRDIAAMRDFLETYALRQSFQRGDVEWEAEVLAAHHRLSRLEAKMLAGGRDHAADWKRYDWAFHRALIGGCGSQVLLATHARIFDQYLRYQIIAVIFRGEVAADEHRALLDCALRRDADAAAAILSRHIHACVEHTIRNGLLPATPLS</sequence>
<keyword evidence="3" id="KW-0804">Transcription</keyword>
<evidence type="ECO:0000313" key="5">
    <source>
        <dbReference type="EMBL" id="AEM42217.1"/>
    </source>
</evidence>
<dbReference type="KEGG" id="kvl:KVU_2378"/>
<dbReference type="Pfam" id="PF00392">
    <property type="entry name" value="GntR"/>
    <property type="match status" value="1"/>
</dbReference>
<dbReference type="Pfam" id="PF07729">
    <property type="entry name" value="FCD"/>
    <property type="match status" value="1"/>
</dbReference>
<evidence type="ECO:0000256" key="3">
    <source>
        <dbReference type="ARBA" id="ARBA00023163"/>
    </source>
</evidence>
<dbReference type="EMBL" id="CP002018">
    <property type="protein sequence ID" value="AEM42217.1"/>
    <property type="molecule type" value="Genomic_DNA"/>
</dbReference>
<reference evidence="5 6" key="1">
    <citation type="journal article" date="2011" name="J. Bacteriol.">
        <title>Complete genome sequence of the industrial strain Ketogulonicigenium vulgare WSH-001.</title>
        <authorList>
            <person name="Liu L."/>
            <person name="Li Y."/>
            <person name="Zhang J."/>
            <person name="Zhou Z."/>
            <person name="Liu J."/>
            <person name="Li X."/>
            <person name="Zhou J."/>
            <person name="Du G."/>
            <person name="Wang L."/>
            <person name="Chen J."/>
        </authorList>
    </citation>
    <scope>NUCLEOTIDE SEQUENCE [LARGE SCALE GENOMIC DNA]</scope>
    <source>
        <strain evidence="5 6">WSH-001</strain>
    </source>
</reference>
<dbReference type="Gene3D" id="1.20.120.530">
    <property type="entry name" value="GntR ligand-binding domain-like"/>
    <property type="match status" value="1"/>
</dbReference>
<dbReference type="RefSeq" id="WP_013382873.1">
    <property type="nucleotide sequence ID" value="NC_017384.1"/>
</dbReference>
<evidence type="ECO:0000256" key="2">
    <source>
        <dbReference type="ARBA" id="ARBA00023125"/>
    </source>
</evidence>
<dbReference type="AlphaFoldDB" id="F9Y727"/>
<dbReference type="InterPro" id="IPR036390">
    <property type="entry name" value="WH_DNA-bd_sf"/>
</dbReference>